<evidence type="ECO:0000256" key="2">
    <source>
        <dbReference type="ARBA" id="ARBA00007579"/>
    </source>
</evidence>
<dbReference type="GO" id="GO:0050992">
    <property type="term" value="P:dimethylallyl diphosphate biosynthetic process"/>
    <property type="evidence" value="ECO:0007669"/>
    <property type="project" value="UniProtKB-UniRule"/>
</dbReference>
<evidence type="ECO:0000256" key="4">
    <source>
        <dbReference type="ARBA" id="ARBA00022490"/>
    </source>
</evidence>
<dbReference type="PANTHER" id="PTHR10885:SF0">
    <property type="entry name" value="ISOPENTENYL-DIPHOSPHATE DELTA-ISOMERASE"/>
    <property type="match status" value="1"/>
</dbReference>
<evidence type="ECO:0000259" key="12">
    <source>
        <dbReference type="PROSITE" id="PS51462"/>
    </source>
</evidence>
<feature type="binding site" evidence="10">
    <location>
        <position position="119"/>
    </location>
    <ligand>
        <name>Mn(2+)</name>
        <dbReference type="ChEBI" id="CHEBI:29035"/>
    </ligand>
</feature>
<feature type="domain" description="Nudix hydrolase" evidence="12">
    <location>
        <begin position="32"/>
        <end position="171"/>
    </location>
</feature>
<dbReference type="InterPro" id="IPR015797">
    <property type="entry name" value="NUDIX_hydrolase-like_dom_sf"/>
</dbReference>
<evidence type="ECO:0000256" key="11">
    <source>
        <dbReference type="PIRSR" id="PIRSR018427-1"/>
    </source>
</evidence>
<dbReference type="InterPro" id="IPR011876">
    <property type="entry name" value="IsopentenylPP_isomerase_typ1"/>
</dbReference>
<comment type="cofactor">
    <cofactor evidence="10">
        <name>Mn(2+)</name>
        <dbReference type="ChEBI" id="CHEBI:29035"/>
    </cofactor>
    <text evidence="10">Binds 1 Mn(2+) ion per subunit.</text>
</comment>
<keyword evidence="5 10" id="KW-0479">Metal-binding</keyword>
<feature type="binding site" evidence="10">
    <location>
        <position position="27"/>
    </location>
    <ligand>
        <name>Mn(2+)</name>
        <dbReference type="ChEBI" id="CHEBI:29035"/>
    </ligand>
</feature>
<dbReference type="HAMAP" id="MF_00202">
    <property type="entry name" value="Idi"/>
    <property type="match status" value="1"/>
</dbReference>
<evidence type="ECO:0000313" key="13">
    <source>
        <dbReference type="EMBL" id="MBD8029078.1"/>
    </source>
</evidence>
<evidence type="ECO:0000256" key="7">
    <source>
        <dbReference type="ARBA" id="ARBA00023211"/>
    </source>
</evidence>
<reference evidence="13 14" key="1">
    <citation type="submission" date="2020-08" db="EMBL/GenBank/DDBJ databases">
        <title>A Genomic Blueprint of the Chicken Gut Microbiome.</title>
        <authorList>
            <person name="Gilroy R."/>
            <person name="Ravi A."/>
            <person name="Getino M."/>
            <person name="Pursley I."/>
            <person name="Horton D.L."/>
            <person name="Alikhan N.-F."/>
            <person name="Baker D."/>
            <person name="Gharbi K."/>
            <person name="Hall N."/>
            <person name="Watson M."/>
            <person name="Adriaenssens E.M."/>
            <person name="Foster-Nyarko E."/>
            <person name="Jarju S."/>
            <person name="Secka A."/>
            <person name="Antonio M."/>
            <person name="Oren A."/>
            <person name="Chaudhuri R."/>
            <person name="La Ragione R.M."/>
            <person name="Hildebrand F."/>
            <person name="Pallen M.J."/>
        </authorList>
    </citation>
    <scope>NUCLEOTIDE SEQUENCE [LARGE SCALE GENOMIC DNA]</scope>
    <source>
        <strain evidence="13 14">Sa1YVA5</strain>
    </source>
</reference>
<comment type="function">
    <text evidence="10">Catalyzes the 1,3-allylic rearrangement of the homoallylic substrate isopentenyl (IPP) to its highly electrophilic allylic isomer, dimethylallyl diphosphate (DMAPP).</text>
</comment>
<dbReference type="NCBIfam" id="NF002995">
    <property type="entry name" value="PRK03759.1"/>
    <property type="match status" value="1"/>
</dbReference>
<dbReference type="PANTHER" id="PTHR10885">
    <property type="entry name" value="ISOPENTENYL-DIPHOSPHATE DELTA-ISOMERASE"/>
    <property type="match status" value="1"/>
</dbReference>
<dbReference type="UniPathway" id="UPA00059">
    <property type="reaction ID" value="UER00104"/>
</dbReference>
<comment type="cofactor">
    <cofactor evidence="10">
        <name>Mg(2+)</name>
        <dbReference type="ChEBI" id="CHEBI:18420"/>
    </cofactor>
    <text evidence="10">Binds 1 Mg(2+) ion per subunit. The magnesium ion binds only when substrate is bound.</text>
</comment>
<evidence type="ECO:0000256" key="1">
    <source>
        <dbReference type="ARBA" id="ARBA00004826"/>
    </source>
</evidence>
<gene>
    <name evidence="10 13" type="primary">idi</name>
    <name evidence="13" type="ORF">H9627_01830</name>
</gene>
<dbReference type="GO" id="GO:0046872">
    <property type="term" value="F:metal ion binding"/>
    <property type="evidence" value="ECO:0007669"/>
    <property type="project" value="UniProtKB-KW"/>
</dbReference>
<evidence type="ECO:0000313" key="14">
    <source>
        <dbReference type="Proteomes" id="UP000650224"/>
    </source>
</evidence>
<comment type="catalytic activity">
    <reaction evidence="10">
        <text>isopentenyl diphosphate = dimethylallyl diphosphate</text>
        <dbReference type="Rhea" id="RHEA:23284"/>
        <dbReference type="ChEBI" id="CHEBI:57623"/>
        <dbReference type="ChEBI" id="CHEBI:128769"/>
        <dbReference type="EC" id="5.3.3.2"/>
    </reaction>
</comment>
<evidence type="ECO:0000256" key="9">
    <source>
        <dbReference type="ARBA" id="ARBA00023235"/>
    </source>
</evidence>
<dbReference type="GO" id="GO:0008299">
    <property type="term" value="P:isoprenoid biosynthetic process"/>
    <property type="evidence" value="ECO:0007669"/>
    <property type="project" value="UniProtKB-UniRule"/>
</dbReference>
<dbReference type="InterPro" id="IPR056375">
    <property type="entry name" value="Idi_bact"/>
</dbReference>
<dbReference type="NCBIfam" id="TIGR02150">
    <property type="entry name" value="IPP_isom_1"/>
    <property type="match status" value="1"/>
</dbReference>
<feature type="binding site" evidence="10">
    <location>
        <position position="34"/>
    </location>
    <ligand>
        <name>Mn(2+)</name>
        <dbReference type="ChEBI" id="CHEBI:29035"/>
    </ligand>
</feature>
<name>A0A8I0HNI7_9CORY</name>
<dbReference type="CDD" id="cd02885">
    <property type="entry name" value="NUDIX_IPP_Isomerase"/>
    <property type="match status" value="1"/>
</dbReference>
<dbReference type="PROSITE" id="PS51462">
    <property type="entry name" value="NUDIX"/>
    <property type="match status" value="1"/>
</dbReference>
<keyword evidence="4 10" id="KW-0963">Cytoplasm</keyword>
<proteinExistence type="inferred from homology"/>
<keyword evidence="14" id="KW-1185">Reference proteome</keyword>
<evidence type="ECO:0000256" key="6">
    <source>
        <dbReference type="ARBA" id="ARBA00022842"/>
    </source>
</evidence>
<feature type="active site" evidence="10 11">
    <location>
        <position position="69"/>
    </location>
</feature>
<keyword evidence="9 10" id="KW-0413">Isomerase</keyword>
<comment type="similarity">
    <text evidence="2 10">Belongs to the IPP isomerase type 1 family.</text>
</comment>
<comment type="caution">
    <text evidence="13">The sequence shown here is derived from an EMBL/GenBank/DDBJ whole genome shotgun (WGS) entry which is preliminary data.</text>
</comment>
<dbReference type="SUPFAM" id="SSF55811">
    <property type="entry name" value="Nudix"/>
    <property type="match status" value="1"/>
</dbReference>
<dbReference type="GO" id="GO:0005737">
    <property type="term" value="C:cytoplasm"/>
    <property type="evidence" value="ECO:0007669"/>
    <property type="project" value="UniProtKB-SubCell"/>
</dbReference>
<keyword evidence="7 10" id="KW-0464">Manganese</keyword>
<feature type="binding site" evidence="10">
    <location>
        <position position="71"/>
    </location>
    <ligand>
        <name>Mn(2+)</name>
        <dbReference type="ChEBI" id="CHEBI:29035"/>
    </ligand>
</feature>
<dbReference type="Pfam" id="PF00293">
    <property type="entry name" value="NUDIX"/>
    <property type="match status" value="1"/>
</dbReference>
<organism evidence="13 14">
    <name type="scientific">Corynebacterium gallinarum</name>
    <dbReference type="NCBI Taxonomy" id="2762214"/>
    <lineage>
        <taxon>Bacteria</taxon>
        <taxon>Bacillati</taxon>
        <taxon>Actinomycetota</taxon>
        <taxon>Actinomycetes</taxon>
        <taxon>Mycobacteriales</taxon>
        <taxon>Corynebacteriaceae</taxon>
        <taxon>Corynebacterium</taxon>
    </lineage>
</organism>
<evidence type="ECO:0000256" key="5">
    <source>
        <dbReference type="ARBA" id="ARBA00022723"/>
    </source>
</evidence>
<dbReference type="Gene3D" id="3.90.79.10">
    <property type="entry name" value="Nucleoside Triphosphate Pyrophosphohydrolase"/>
    <property type="match status" value="1"/>
</dbReference>
<evidence type="ECO:0000256" key="10">
    <source>
        <dbReference type="HAMAP-Rule" id="MF_00202"/>
    </source>
</evidence>
<dbReference type="AlphaFoldDB" id="A0A8I0HNI7"/>
<sequence length="190" mass="21270">MTNEEELVVLADEEGNAIGTAPKATVHTTDTPLHFAFSSYILNPRGELLVTRRALSKKTWPGVWTNSMCGHPAPDETNADAIRRRGVSELGLDFGSFLDIQAVLTDYRYRAEDSTGIVEWEICPVHLVRLAVGEFVEPLPDEVEEFAWEEPQKVFDAVDATPFVFSPWMVDQLSHPELRQAILEAFDPEA</sequence>
<keyword evidence="8 10" id="KW-0414">Isoprene biosynthesis</keyword>
<dbReference type="GO" id="GO:0004452">
    <property type="term" value="F:isopentenyl-diphosphate delta-isomerase activity"/>
    <property type="evidence" value="ECO:0007669"/>
    <property type="project" value="UniProtKB-UniRule"/>
</dbReference>
<dbReference type="InterPro" id="IPR000086">
    <property type="entry name" value="NUDIX_hydrolase_dom"/>
</dbReference>
<comment type="pathway">
    <text evidence="1 10">Isoprenoid biosynthesis; dimethylallyl diphosphate biosynthesis; dimethylallyl diphosphate from isopentenyl diphosphate: step 1/1.</text>
</comment>
<evidence type="ECO:0000256" key="8">
    <source>
        <dbReference type="ARBA" id="ARBA00023229"/>
    </source>
</evidence>
<feature type="binding site" evidence="10">
    <location>
        <position position="121"/>
    </location>
    <ligand>
        <name>Mn(2+)</name>
        <dbReference type="ChEBI" id="CHEBI:29035"/>
    </ligand>
</feature>
<comment type="subcellular location">
    <subcellularLocation>
        <location evidence="10">Cytoplasm</location>
    </subcellularLocation>
</comment>
<dbReference type="Proteomes" id="UP000650224">
    <property type="component" value="Unassembled WGS sequence"/>
</dbReference>
<accession>A0A8I0HNI7</accession>
<dbReference type="EC" id="5.3.3.2" evidence="3 10"/>
<evidence type="ECO:0000256" key="3">
    <source>
        <dbReference type="ARBA" id="ARBA00012057"/>
    </source>
</evidence>
<dbReference type="PIRSF" id="PIRSF018427">
    <property type="entry name" value="Isopntndiph_ism"/>
    <property type="match status" value="1"/>
</dbReference>
<dbReference type="RefSeq" id="WP_191732310.1">
    <property type="nucleotide sequence ID" value="NZ_JACSPR010000001.1"/>
</dbReference>
<protein>
    <recommendedName>
        <fullName evidence="3 10">Isopentenyl-diphosphate Delta-isomerase</fullName>
        <shortName evidence="10">IPP isomerase</shortName>
        <ecNumber evidence="3 10">5.3.3.2</ecNumber>
    </recommendedName>
    <alternativeName>
        <fullName evidence="10">IPP:DMAPP isomerase</fullName>
    </alternativeName>
    <alternativeName>
        <fullName evidence="10">Isopentenyl pyrophosphate isomerase</fullName>
    </alternativeName>
</protein>
<keyword evidence="6 10" id="KW-0460">Magnesium</keyword>
<feature type="binding site" evidence="10">
    <location>
        <position position="89"/>
    </location>
    <ligand>
        <name>Mg(2+)</name>
        <dbReference type="ChEBI" id="CHEBI:18420"/>
    </ligand>
</feature>
<dbReference type="EMBL" id="JACSPR010000001">
    <property type="protein sequence ID" value="MBD8029078.1"/>
    <property type="molecule type" value="Genomic_DNA"/>
</dbReference>
<feature type="active site" evidence="10 11">
    <location>
        <position position="121"/>
    </location>
</feature>